<dbReference type="InterPro" id="IPR037056">
    <property type="entry name" value="RNase_H1_N_sf"/>
</dbReference>
<protein>
    <recommendedName>
        <fullName evidence="2">Ribonuclease H1 N-terminal domain-containing protein</fullName>
    </recommendedName>
</protein>
<sequence>MAQGTSKKGKEKENAVDPSEDEEYNDLYLSDTPEENIWTDPDDSKGPHHDEPKESHLEDPLEAADDQFLHSSPSVGISGKRGKKVAWVVFCGKKTGIFESWEATCAQTHGFKRSVHKGFSSMDLAISAWEHALAAGTAYPSGQHGPLDPLDSSIPSPTPVQSADLSSPSVTKRTSTKKECRRPHSEAARSGATRVHKKAPPLPSGAPVKHAPCSSTIPSAEHSSTFSSISNTYPSSSSAHINFERGRHSRAGPSSATNHASSYSVGDPWYTVIVGCRPGVYSNRSLARDALGEGEDLVVVKVATHWLAFQIFTLAFMDDEVYYT</sequence>
<reference evidence="3" key="1">
    <citation type="submission" date="2020-11" db="EMBL/GenBank/DDBJ databases">
        <authorList>
            <consortium name="DOE Joint Genome Institute"/>
            <person name="Ahrendt S."/>
            <person name="Riley R."/>
            <person name="Andreopoulos W."/>
            <person name="Labutti K."/>
            <person name="Pangilinan J."/>
            <person name="Ruiz-Duenas F.J."/>
            <person name="Barrasa J.M."/>
            <person name="Sanchez-Garcia M."/>
            <person name="Camarero S."/>
            <person name="Miyauchi S."/>
            <person name="Serrano A."/>
            <person name="Linde D."/>
            <person name="Babiker R."/>
            <person name="Drula E."/>
            <person name="Ayuso-Fernandez I."/>
            <person name="Pacheco R."/>
            <person name="Padilla G."/>
            <person name="Ferreira P."/>
            <person name="Barriuso J."/>
            <person name="Kellner H."/>
            <person name="Castanera R."/>
            <person name="Alfaro M."/>
            <person name="Ramirez L."/>
            <person name="Pisabarro A.G."/>
            <person name="Kuo A."/>
            <person name="Tritt A."/>
            <person name="Lipzen A."/>
            <person name="He G."/>
            <person name="Yan M."/>
            <person name="Ng V."/>
            <person name="Cullen D."/>
            <person name="Martin F."/>
            <person name="Rosso M.-N."/>
            <person name="Henrissat B."/>
            <person name="Hibbett D."/>
            <person name="Martinez A.T."/>
            <person name="Grigoriev I.V."/>
        </authorList>
    </citation>
    <scope>NUCLEOTIDE SEQUENCE</scope>
    <source>
        <strain evidence="3">CIRM-BRFM 674</strain>
    </source>
</reference>
<feature type="compositionally biased region" description="Basic and acidic residues" evidence="1">
    <location>
        <begin position="176"/>
        <end position="187"/>
    </location>
</feature>
<comment type="caution">
    <text evidence="3">The sequence shown here is derived from an EMBL/GenBank/DDBJ whole genome shotgun (WGS) entry which is preliminary data.</text>
</comment>
<dbReference type="Proteomes" id="UP000807469">
    <property type="component" value="Unassembled WGS sequence"/>
</dbReference>
<dbReference type="AlphaFoldDB" id="A0A9P5YPN9"/>
<gene>
    <name evidence="3" type="ORF">BDN70DRAFT_938222</name>
</gene>
<keyword evidence="4" id="KW-1185">Reference proteome</keyword>
<feature type="domain" description="Ribonuclease H1 N-terminal" evidence="2">
    <location>
        <begin position="88"/>
        <end position="125"/>
    </location>
</feature>
<dbReference type="SUPFAM" id="SSF55658">
    <property type="entry name" value="L9 N-domain-like"/>
    <property type="match status" value="1"/>
</dbReference>
<evidence type="ECO:0000259" key="2">
    <source>
        <dbReference type="Pfam" id="PF01693"/>
    </source>
</evidence>
<feature type="compositionally biased region" description="Polar residues" evidence="1">
    <location>
        <begin position="213"/>
        <end position="222"/>
    </location>
</feature>
<evidence type="ECO:0000256" key="1">
    <source>
        <dbReference type="SAM" id="MobiDB-lite"/>
    </source>
</evidence>
<dbReference type="Pfam" id="PF01693">
    <property type="entry name" value="Cauli_VI"/>
    <property type="match status" value="1"/>
</dbReference>
<evidence type="ECO:0000313" key="4">
    <source>
        <dbReference type="Proteomes" id="UP000807469"/>
    </source>
</evidence>
<evidence type="ECO:0000313" key="3">
    <source>
        <dbReference type="EMBL" id="KAF9472394.1"/>
    </source>
</evidence>
<accession>A0A9P5YPN9</accession>
<organism evidence="3 4">
    <name type="scientific">Pholiota conissans</name>
    <dbReference type="NCBI Taxonomy" id="109636"/>
    <lineage>
        <taxon>Eukaryota</taxon>
        <taxon>Fungi</taxon>
        <taxon>Dikarya</taxon>
        <taxon>Basidiomycota</taxon>
        <taxon>Agaricomycotina</taxon>
        <taxon>Agaricomycetes</taxon>
        <taxon>Agaricomycetidae</taxon>
        <taxon>Agaricales</taxon>
        <taxon>Agaricineae</taxon>
        <taxon>Strophariaceae</taxon>
        <taxon>Pholiota</taxon>
    </lineage>
</organism>
<feature type="compositionally biased region" description="Polar residues" evidence="1">
    <location>
        <begin position="160"/>
        <end position="173"/>
    </location>
</feature>
<dbReference type="OrthoDB" id="3254429at2759"/>
<feature type="compositionally biased region" description="Low complexity" evidence="1">
    <location>
        <begin position="146"/>
        <end position="155"/>
    </location>
</feature>
<proteinExistence type="predicted"/>
<dbReference type="InterPro" id="IPR011320">
    <property type="entry name" value="RNase_H1_N"/>
</dbReference>
<feature type="region of interest" description="Disordered" evidence="1">
    <location>
        <begin position="1"/>
        <end position="59"/>
    </location>
</feature>
<feature type="region of interest" description="Disordered" evidence="1">
    <location>
        <begin position="140"/>
        <end position="231"/>
    </location>
</feature>
<feature type="compositionally biased region" description="Basic and acidic residues" evidence="1">
    <location>
        <begin position="42"/>
        <end position="59"/>
    </location>
</feature>
<dbReference type="EMBL" id="MU155541">
    <property type="protein sequence ID" value="KAF9472394.1"/>
    <property type="molecule type" value="Genomic_DNA"/>
</dbReference>
<dbReference type="Gene3D" id="3.40.970.10">
    <property type="entry name" value="Ribonuclease H1, N-terminal domain"/>
    <property type="match status" value="1"/>
</dbReference>
<dbReference type="InterPro" id="IPR009027">
    <property type="entry name" value="Ribosomal_bL9/RNase_H1_N"/>
</dbReference>
<name>A0A9P5YPN9_9AGAR</name>